<evidence type="ECO:0000313" key="1">
    <source>
        <dbReference type="EMBL" id="GBO02399.1"/>
    </source>
</evidence>
<gene>
    <name evidence="1" type="ORF">AVEN_110225_1</name>
</gene>
<dbReference type="EMBL" id="BGPR01030112">
    <property type="protein sequence ID" value="GBO02399.1"/>
    <property type="molecule type" value="Genomic_DNA"/>
</dbReference>
<name>A0A4Y2TP42_ARAVE</name>
<accession>A0A4Y2TP42</accession>
<keyword evidence="2" id="KW-1185">Reference proteome</keyword>
<comment type="caution">
    <text evidence="1">The sequence shown here is derived from an EMBL/GenBank/DDBJ whole genome shotgun (WGS) entry which is preliminary data.</text>
</comment>
<protein>
    <submittedName>
        <fullName evidence="1">Uncharacterized protein</fullName>
    </submittedName>
</protein>
<proteinExistence type="predicted"/>
<dbReference type="AlphaFoldDB" id="A0A4Y2TP42"/>
<reference evidence="1 2" key="1">
    <citation type="journal article" date="2019" name="Sci. Rep.">
        <title>Orb-weaving spider Araneus ventricosus genome elucidates the spidroin gene catalogue.</title>
        <authorList>
            <person name="Kono N."/>
            <person name="Nakamura H."/>
            <person name="Ohtoshi R."/>
            <person name="Moran D.A.P."/>
            <person name="Shinohara A."/>
            <person name="Yoshida Y."/>
            <person name="Fujiwara M."/>
            <person name="Mori M."/>
            <person name="Tomita M."/>
            <person name="Arakawa K."/>
        </authorList>
    </citation>
    <scope>NUCLEOTIDE SEQUENCE [LARGE SCALE GENOMIC DNA]</scope>
</reference>
<organism evidence="1 2">
    <name type="scientific">Araneus ventricosus</name>
    <name type="common">Orbweaver spider</name>
    <name type="synonym">Epeira ventricosa</name>
    <dbReference type="NCBI Taxonomy" id="182803"/>
    <lineage>
        <taxon>Eukaryota</taxon>
        <taxon>Metazoa</taxon>
        <taxon>Ecdysozoa</taxon>
        <taxon>Arthropoda</taxon>
        <taxon>Chelicerata</taxon>
        <taxon>Arachnida</taxon>
        <taxon>Araneae</taxon>
        <taxon>Araneomorphae</taxon>
        <taxon>Entelegynae</taxon>
        <taxon>Araneoidea</taxon>
        <taxon>Araneidae</taxon>
        <taxon>Araneus</taxon>
    </lineage>
</organism>
<sequence length="149" mass="17595">MLSGNCDYFLIWTTLRFNTRPYSLVRLGFRMLLCFEKVILLIYCRPLYRTPCIHQKFTISVEEDPAKSKTKPITKYGYWGHHSLWIGGHKCEWSGGEAWGAQFKDEIEGGWVEDPSFWVAWMTRLNGWAKTFNGVECHYVIFVEWKGRE</sequence>
<evidence type="ECO:0000313" key="2">
    <source>
        <dbReference type="Proteomes" id="UP000499080"/>
    </source>
</evidence>
<dbReference type="Proteomes" id="UP000499080">
    <property type="component" value="Unassembled WGS sequence"/>
</dbReference>